<gene>
    <name evidence="2" type="ORF">PR048_001388</name>
</gene>
<evidence type="ECO:0000313" key="3">
    <source>
        <dbReference type="Proteomes" id="UP001159363"/>
    </source>
</evidence>
<keyword evidence="3" id="KW-1185">Reference proteome</keyword>
<name>A0ABQ9IHX0_9NEOP</name>
<comment type="caution">
    <text evidence="2">The sequence shown here is derived from an EMBL/GenBank/DDBJ whole genome shotgun (WGS) entry which is preliminary data.</text>
</comment>
<evidence type="ECO:0000256" key="1">
    <source>
        <dbReference type="SAM" id="MobiDB-lite"/>
    </source>
</evidence>
<evidence type="ECO:0000313" key="2">
    <source>
        <dbReference type="EMBL" id="KAJ8896047.1"/>
    </source>
</evidence>
<dbReference type="EMBL" id="JARBHB010000001">
    <property type="protein sequence ID" value="KAJ8896047.1"/>
    <property type="molecule type" value="Genomic_DNA"/>
</dbReference>
<sequence>MKMCFFPPLDSSTSHSLEKHDISLQGVLKPYERMLPADAKYVMSIIVGLRMNEENRLAATETNVTPAKPGKLRKKEEE</sequence>
<feature type="region of interest" description="Disordered" evidence="1">
    <location>
        <begin position="58"/>
        <end position="78"/>
    </location>
</feature>
<protein>
    <submittedName>
        <fullName evidence="2">Uncharacterized protein</fullName>
    </submittedName>
</protein>
<proteinExistence type="predicted"/>
<reference evidence="2 3" key="1">
    <citation type="submission" date="2023-02" db="EMBL/GenBank/DDBJ databases">
        <title>LHISI_Scaffold_Assembly.</title>
        <authorList>
            <person name="Stuart O.P."/>
            <person name="Cleave R."/>
            <person name="Magrath M.J.L."/>
            <person name="Mikheyev A.S."/>
        </authorList>
    </citation>
    <scope>NUCLEOTIDE SEQUENCE [LARGE SCALE GENOMIC DNA]</scope>
    <source>
        <strain evidence="2">Daus_M_001</strain>
        <tissue evidence="2">Leg muscle</tissue>
    </source>
</reference>
<accession>A0ABQ9IHX0</accession>
<organism evidence="2 3">
    <name type="scientific">Dryococelus australis</name>
    <dbReference type="NCBI Taxonomy" id="614101"/>
    <lineage>
        <taxon>Eukaryota</taxon>
        <taxon>Metazoa</taxon>
        <taxon>Ecdysozoa</taxon>
        <taxon>Arthropoda</taxon>
        <taxon>Hexapoda</taxon>
        <taxon>Insecta</taxon>
        <taxon>Pterygota</taxon>
        <taxon>Neoptera</taxon>
        <taxon>Polyneoptera</taxon>
        <taxon>Phasmatodea</taxon>
        <taxon>Verophasmatodea</taxon>
        <taxon>Anareolatae</taxon>
        <taxon>Phasmatidae</taxon>
        <taxon>Eurycanthinae</taxon>
        <taxon>Dryococelus</taxon>
    </lineage>
</organism>
<dbReference type="Proteomes" id="UP001159363">
    <property type="component" value="Chromosome 1"/>
</dbReference>